<dbReference type="InterPro" id="IPR006963">
    <property type="entry name" value="Mopterin_OxRdtase_4Fe-4S_dom"/>
</dbReference>
<organism evidence="10 11">
    <name type="scientific">Carboxydocella sporoproducens DSM 16521</name>
    <dbReference type="NCBI Taxonomy" id="1121270"/>
    <lineage>
        <taxon>Bacteria</taxon>
        <taxon>Bacillati</taxon>
        <taxon>Bacillota</taxon>
        <taxon>Clostridia</taxon>
        <taxon>Eubacteriales</taxon>
        <taxon>Clostridiales Family XVI. Incertae Sedis</taxon>
        <taxon>Carboxydocella</taxon>
    </lineage>
</organism>
<dbReference type="GO" id="GO:0016491">
    <property type="term" value="F:oxidoreductase activity"/>
    <property type="evidence" value="ECO:0007669"/>
    <property type="project" value="UniProtKB-KW"/>
</dbReference>
<dbReference type="GO" id="GO:0030151">
    <property type="term" value="F:molybdenum ion binding"/>
    <property type="evidence" value="ECO:0007669"/>
    <property type="project" value="TreeGrafter"/>
</dbReference>
<protein>
    <submittedName>
        <fullName evidence="10">Formate dehydrogenase major subunit</fullName>
    </submittedName>
</protein>
<evidence type="ECO:0000256" key="8">
    <source>
        <dbReference type="ARBA" id="ARBA00023014"/>
    </source>
</evidence>
<dbReference type="GO" id="GO:0030313">
    <property type="term" value="C:cell envelope"/>
    <property type="evidence" value="ECO:0007669"/>
    <property type="project" value="UniProtKB-SubCell"/>
</dbReference>
<feature type="domain" description="4Fe-4S Mo/W bis-MGD-type" evidence="9">
    <location>
        <begin position="42"/>
        <end position="102"/>
    </location>
</feature>
<comment type="similarity">
    <text evidence="3">Belongs to the prokaryotic molybdopterin-containing oxidoreductase family.</text>
</comment>
<keyword evidence="11" id="KW-1185">Reference proteome</keyword>
<dbReference type="SUPFAM" id="SSF53706">
    <property type="entry name" value="Formate dehydrogenase/DMSO reductase, domains 1-3"/>
    <property type="match status" value="1"/>
</dbReference>
<dbReference type="InterPro" id="IPR027467">
    <property type="entry name" value="MopterinOxRdtase_cofactor_BS"/>
</dbReference>
<evidence type="ECO:0000256" key="7">
    <source>
        <dbReference type="ARBA" id="ARBA00023004"/>
    </source>
</evidence>
<evidence type="ECO:0000313" key="10">
    <source>
        <dbReference type="EMBL" id="SKA20172.1"/>
    </source>
</evidence>
<dbReference type="InterPro" id="IPR006311">
    <property type="entry name" value="TAT_signal"/>
</dbReference>
<dbReference type="PROSITE" id="PS51318">
    <property type="entry name" value="TAT"/>
    <property type="match status" value="1"/>
</dbReference>
<gene>
    <name evidence="10" type="ORF">SAMN02745885_02299</name>
</gene>
<dbReference type="NCBIfam" id="TIGR01409">
    <property type="entry name" value="TAT_signal_seq"/>
    <property type="match status" value="1"/>
</dbReference>
<reference evidence="11" key="1">
    <citation type="submission" date="2017-02" db="EMBL/GenBank/DDBJ databases">
        <authorList>
            <person name="Varghese N."/>
            <person name="Submissions S."/>
        </authorList>
    </citation>
    <scope>NUCLEOTIDE SEQUENCE [LARGE SCALE GENOMIC DNA]</scope>
    <source>
        <strain evidence="11">DSM 16521</strain>
    </source>
</reference>
<keyword evidence="5" id="KW-0479">Metal-binding</keyword>
<comment type="cofactor">
    <cofactor evidence="1">
        <name>[4Fe-4S] cluster</name>
        <dbReference type="ChEBI" id="CHEBI:49883"/>
    </cofactor>
</comment>
<accession>A0A1T4RW30</accession>
<dbReference type="EMBL" id="FUXM01000037">
    <property type="protein sequence ID" value="SKA20172.1"/>
    <property type="molecule type" value="Genomic_DNA"/>
</dbReference>
<dbReference type="GO" id="GO:0009055">
    <property type="term" value="F:electron transfer activity"/>
    <property type="evidence" value="ECO:0007669"/>
    <property type="project" value="TreeGrafter"/>
</dbReference>
<dbReference type="PROSITE" id="PS00551">
    <property type="entry name" value="MOLYBDOPTERIN_PROK_1"/>
    <property type="match status" value="1"/>
</dbReference>
<dbReference type="Proteomes" id="UP000189933">
    <property type="component" value="Unassembled WGS sequence"/>
</dbReference>
<keyword evidence="6" id="KW-0560">Oxidoreductase</keyword>
<dbReference type="GO" id="GO:0051539">
    <property type="term" value="F:4 iron, 4 sulfur cluster binding"/>
    <property type="evidence" value="ECO:0007669"/>
    <property type="project" value="UniProtKB-KW"/>
</dbReference>
<evidence type="ECO:0000313" key="11">
    <source>
        <dbReference type="Proteomes" id="UP000189933"/>
    </source>
</evidence>
<evidence type="ECO:0000256" key="3">
    <source>
        <dbReference type="ARBA" id="ARBA00010312"/>
    </source>
</evidence>
<evidence type="ECO:0000256" key="6">
    <source>
        <dbReference type="ARBA" id="ARBA00023002"/>
    </source>
</evidence>
<keyword evidence="7" id="KW-0408">Iron</keyword>
<dbReference type="PANTHER" id="PTHR43598">
    <property type="entry name" value="TUNGSTEN-CONTAINING FORMYLMETHANOFURAN DEHYDROGENASE 2 SUBUNIT B"/>
    <property type="match status" value="1"/>
</dbReference>
<evidence type="ECO:0000256" key="1">
    <source>
        <dbReference type="ARBA" id="ARBA00001966"/>
    </source>
</evidence>
<dbReference type="Pfam" id="PF04879">
    <property type="entry name" value="Molybdop_Fe4S4"/>
    <property type="match status" value="1"/>
</dbReference>
<comment type="subcellular location">
    <subcellularLocation>
        <location evidence="2">Cell envelope</location>
    </subcellularLocation>
</comment>
<dbReference type="InterPro" id="IPR019546">
    <property type="entry name" value="TAT_signal_bac_arc"/>
</dbReference>
<dbReference type="AlphaFoldDB" id="A0A1T4RW30"/>
<dbReference type="Gene3D" id="3.40.50.740">
    <property type="match status" value="1"/>
</dbReference>
<sequence>MLISRRRFLQLIGVSTAATLISGLEFLQPDTASAISIKLTDAVATPTICSFCSVGCGLLVHTKIKDGVPALINIEGDPDHPINRGSVCSKGAASFQIRENSRRITTPLYRAPGSNAWVAKDWNWMLDTIASRIKTLRDETFIEMENGLTVNRTEAIACLGGAALDNEEAYLLTKFMRGLGVVYLEHQARV</sequence>
<dbReference type="PANTHER" id="PTHR43598:SF1">
    <property type="entry name" value="FORMATE DEHYDROGENASE-O MAJOR SUBUNIT"/>
    <property type="match status" value="1"/>
</dbReference>
<dbReference type="PROSITE" id="PS51669">
    <property type="entry name" value="4FE4S_MOW_BIS_MGD"/>
    <property type="match status" value="1"/>
</dbReference>
<proteinExistence type="inferred from homology"/>
<dbReference type="SMART" id="SM00926">
    <property type="entry name" value="Molybdop_Fe4S4"/>
    <property type="match status" value="1"/>
</dbReference>
<keyword evidence="4" id="KW-0004">4Fe-4S</keyword>
<dbReference type="GO" id="GO:0009061">
    <property type="term" value="P:anaerobic respiration"/>
    <property type="evidence" value="ECO:0007669"/>
    <property type="project" value="TreeGrafter"/>
</dbReference>
<dbReference type="Gene3D" id="2.20.25.90">
    <property type="entry name" value="ADC-like domains"/>
    <property type="match status" value="1"/>
</dbReference>
<keyword evidence="8" id="KW-0411">Iron-sulfur</keyword>
<evidence type="ECO:0000259" key="9">
    <source>
        <dbReference type="PROSITE" id="PS51669"/>
    </source>
</evidence>
<evidence type="ECO:0000256" key="4">
    <source>
        <dbReference type="ARBA" id="ARBA00022485"/>
    </source>
</evidence>
<evidence type="ECO:0000256" key="5">
    <source>
        <dbReference type="ARBA" id="ARBA00022723"/>
    </source>
</evidence>
<name>A0A1T4RW30_9FIRM</name>
<evidence type="ECO:0000256" key="2">
    <source>
        <dbReference type="ARBA" id="ARBA00004196"/>
    </source>
</evidence>